<keyword evidence="7 10" id="KW-0443">Lipid metabolism</keyword>
<feature type="transmembrane region" description="Helical" evidence="10">
    <location>
        <begin position="30"/>
        <end position="49"/>
    </location>
</feature>
<feature type="transmembrane region" description="Helical" evidence="10">
    <location>
        <begin position="61"/>
        <end position="80"/>
    </location>
</feature>
<keyword evidence="5 10" id="KW-0276">Fatty acid metabolism</keyword>
<dbReference type="InterPro" id="IPR002076">
    <property type="entry name" value="ELO_fam"/>
</dbReference>
<evidence type="ECO:0000256" key="6">
    <source>
        <dbReference type="ARBA" id="ARBA00022989"/>
    </source>
</evidence>
<evidence type="ECO:0000313" key="12">
    <source>
        <dbReference type="Proteomes" id="UP001607302"/>
    </source>
</evidence>
<sequence length="496" mass="58634">MNSLSNIYKNFIENVDPRLKSWPLIESVSIVPMFIGIYIILLFVSMKYMKNRTAYSLKIFIYFYNIFQVIANSIIVYMYIDGGWYKDIFIYCVPVTYSTDPASMKIASTMWWTLILKLIDLIETGIFVLRKKNRQISFLHVYHHITTILLMWLGVRYYAGGMASFLPVVNCSIHVIMYTYYFLSSLGPKMQKFILPYKPILTITQMVQFVVLMSHLFQAFLPSCNVPKLPVIITFLDIVINFQLFYNFYQKNYKNSKMKNPRVKDWILFNSPYPIILIIFSYFYFVLACGPRFMKNRKPYSLKTFMRYYNIFQIVMNSFIVYKFAVGSPELRYIANQLSTVQIPLVWRYHLIFVSTLLEASWWAMLTKFVDLLETGIFVLRKKDRQISFLHLYHHVSTVLLGWIFGKYYADGMGTFIPLVNCNVHVIMYTYYLLSTYGPSVRKIIHPYKFLLTVTQMVQFVILICYILQTFLPNCDMDKIPSLMMIINLFKPVIPD</sequence>
<comment type="subcellular location">
    <subcellularLocation>
        <location evidence="1">Membrane</location>
        <topology evidence="1">Multi-pass membrane protein</topology>
    </subcellularLocation>
</comment>
<dbReference type="PANTHER" id="PTHR11157:SF113">
    <property type="entry name" value="ELONGATION OF VERY LONG CHAIN FATTY ACIDS PROTEIN"/>
    <property type="match status" value="1"/>
</dbReference>
<dbReference type="EMBL" id="JAUDFV010000020">
    <property type="protein sequence ID" value="KAL2740956.1"/>
    <property type="molecule type" value="Genomic_DNA"/>
</dbReference>
<evidence type="ECO:0000256" key="7">
    <source>
        <dbReference type="ARBA" id="ARBA00023098"/>
    </source>
</evidence>
<evidence type="ECO:0000256" key="8">
    <source>
        <dbReference type="ARBA" id="ARBA00023136"/>
    </source>
</evidence>
<keyword evidence="2 10" id="KW-0444">Lipid biosynthesis</keyword>
<feature type="transmembrane region" description="Helical" evidence="10">
    <location>
        <begin position="392"/>
        <end position="410"/>
    </location>
</feature>
<dbReference type="InterPro" id="IPR030457">
    <property type="entry name" value="ELO_CS"/>
</dbReference>
<keyword evidence="12" id="KW-1185">Reference proteome</keyword>
<feature type="transmembrane region" description="Helical" evidence="10">
    <location>
        <begin position="229"/>
        <end position="246"/>
    </location>
</feature>
<keyword evidence="3 10" id="KW-0808">Transferase</keyword>
<dbReference type="PANTHER" id="PTHR11157">
    <property type="entry name" value="FATTY ACID ACYL TRANSFERASE-RELATED"/>
    <property type="match status" value="1"/>
</dbReference>
<dbReference type="PROSITE" id="PS01188">
    <property type="entry name" value="ELO"/>
    <property type="match status" value="1"/>
</dbReference>
<feature type="transmembrane region" description="Helical" evidence="10">
    <location>
        <begin position="416"/>
        <end position="438"/>
    </location>
</feature>
<feature type="transmembrane region" description="Helical" evidence="10">
    <location>
        <begin position="267"/>
        <end position="287"/>
    </location>
</feature>
<proteinExistence type="inferred from homology"/>
<accession>A0ABD2C7D0</accession>
<feature type="transmembrane region" description="Helical" evidence="10">
    <location>
        <begin position="110"/>
        <end position="129"/>
    </location>
</feature>
<dbReference type="GO" id="GO:0016020">
    <property type="term" value="C:membrane"/>
    <property type="evidence" value="ECO:0007669"/>
    <property type="project" value="UniProtKB-SubCell"/>
</dbReference>
<dbReference type="Proteomes" id="UP001607302">
    <property type="component" value="Unassembled WGS sequence"/>
</dbReference>
<evidence type="ECO:0000256" key="1">
    <source>
        <dbReference type="ARBA" id="ARBA00004141"/>
    </source>
</evidence>
<reference evidence="11 12" key="1">
    <citation type="journal article" date="2024" name="Ann. Entomol. Soc. Am.">
        <title>Genomic analyses of the southern and eastern yellowjacket wasps (Hymenoptera: Vespidae) reveal evolutionary signatures of social life.</title>
        <authorList>
            <person name="Catto M.A."/>
            <person name="Caine P.B."/>
            <person name="Orr S.E."/>
            <person name="Hunt B.G."/>
            <person name="Goodisman M.A.D."/>
        </authorList>
    </citation>
    <scope>NUCLEOTIDE SEQUENCE [LARGE SCALE GENOMIC DNA]</scope>
    <source>
        <strain evidence="11">233</strain>
        <tissue evidence="11">Head and thorax</tissue>
    </source>
</reference>
<comment type="similarity">
    <text evidence="10">Belongs to the ELO family.</text>
</comment>
<evidence type="ECO:0000256" key="9">
    <source>
        <dbReference type="ARBA" id="ARBA00023160"/>
    </source>
</evidence>
<evidence type="ECO:0000256" key="2">
    <source>
        <dbReference type="ARBA" id="ARBA00022516"/>
    </source>
</evidence>
<dbReference type="GO" id="GO:0009922">
    <property type="term" value="F:fatty acid elongase activity"/>
    <property type="evidence" value="ECO:0007669"/>
    <property type="project" value="UniProtKB-EC"/>
</dbReference>
<comment type="catalytic activity">
    <reaction evidence="10">
        <text>a very-long-chain acyl-CoA + malonyl-CoA + H(+) = a very-long-chain 3-oxoacyl-CoA + CO2 + CoA</text>
        <dbReference type="Rhea" id="RHEA:32727"/>
        <dbReference type="ChEBI" id="CHEBI:15378"/>
        <dbReference type="ChEBI" id="CHEBI:16526"/>
        <dbReference type="ChEBI" id="CHEBI:57287"/>
        <dbReference type="ChEBI" id="CHEBI:57384"/>
        <dbReference type="ChEBI" id="CHEBI:90725"/>
        <dbReference type="ChEBI" id="CHEBI:90736"/>
        <dbReference type="EC" id="2.3.1.199"/>
    </reaction>
</comment>
<comment type="caution">
    <text evidence="11">The sequence shown here is derived from an EMBL/GenBank/DDBJ whole genome shotgun (WGS) entry which is preliminary data.</text>
</comment>
<keyword evidence="8 10" id="KW-0472">Membrane</keyword>
<keyword evidence="6 10" id="KW-1133">Transmembrane helix</keyword>
<keyword evidence="4 10" id="KW-0812">Transmembrane</keyword>
<organism evidence="11 12">
    <name type="scientific">Vespula squamosa</name>
    <name type="common">Southern yellow jacket</name>
    <name type="synonym">Wasp</name>
    <dbReference type="NCBI Taxonomy" id="30214"/>
    <lineage>
        <taxon>Eukaryota</taxon>
        <taxon>Metazoa</taxon>
        <taxon>Ecdysozoa</taxon>
        <taxon>Arthropoda</taxon>
        <taxon>Hexapoda</taxon>
        <taxon>Insecta</taxon>
        <taxon>Pterygota</taxon>
        <taxon>Neoptera</taxon>
        <taxon>Endopterygota</taxon>
        <taxon>Hymenoptera</taxon>
        <taxon>Apocrita</taxon>
        <taxon>Aculeata</taxon>
        <taxon>Vespoidea</taxon>
        <taxon>Vespidae</taxon>
        <taxon>Vespinae</taxon>
        <taxon>Vespula</taxon>
    </lineage>
</organism>
<dbReference type="AlphaFoldDB" id="A0ABD2C7D0"/>
<keyword evidence="9 10" id="KW-0275">Fatty acid biosynthesis</keyword>
<feature type="transmembrane region" description="Helical" evidence="10">
    <location>
        <begin position="195"/>
        <end position="217"/>
    </location>
</feature>
<evidence type="ECO:0000256" key="3">
    <source>
        <dbReference type="ARBA" id="ARBA00022679"/>
    </source>
</evidence>
<protein>
    <recommendedName>
        <fullName evidence="10">Elongation of very long chain fatty acids protein</fullName>
        <ecNumber evidence="10">2.3.1.199</ecNumber>
    </recommendedName>
    <alternativeName>
        <fullName evidence="10">Very-long-chain 3-oxoacyl-CoA synthase</fullName>
    </alternativeName>
</protein>
<feature type="transmembrane region" description="Helical" evidence="10">
    <location>
        <begin position="307"/>
        <end position="326"/>
    </location>
</feature>
<dbReference type="EC" id="2.3.1.199" evidence="10"/>
<gene>
    <name evidence="11" type="ORF">V1478_001097</name>
</gene>
<evidence type="ECO:0000256" key="10">
    <source>
        <dbReference type="RuleBase" id="RU361115"/>
    </source>
</evidence>
<dbReference type="GO" id="GO:0006633">
    <property type="term" value="P:fatty acid biosynthetic process"/>
    <property type="evidence" value="ECO:0007669"/>
    <property type="project" value="UniProtKB-KW"/>
</dbReference>
<name>A0ABD2C7D0_VESSQ</name>
<evidence type="ECO:0000256" key="5">
    <source>
        <dbReference type="ARBA" id="ARBA00022832"/>
    </source>
</evidence>
<evidence type="ECO:0000256" key="4">
    <source>
        <dbReference type="ARBA" id="ARBA00022692"/>
    </source>
</evidence>
<feature type="transmembrane region" description="Helical" evidence="10">
    <location>
        <begin position="165"/>
        <end position="183"/>
    </location>
</feature>
<dbReference type="Pfam" id="PF01151">
    <property type="entry name" value="ELO"/>
    <property type="match status" value="2"/>
</dbReference>
<feature type="transmembrane region" description="Helical" evidence="10">
    <location>
        <begin position="141"/>
        <end position="159"/>
    </location>
</feature>
<evidence type="ECO:0000313" key="11">
    <source>
        <dbReference type="EMBL" id="KAL2740956.1"/>
    </source>
</evidence>
<comment type="caution">
    <text evidence="10">Lacks conserved residue(s) required for the propagation of feature annotation.</text>
</comment>
<feature type="transmembrane region" description="Helical" evidence="10">
    <location>
        <begin position="450"/>
        <end position="472"/>
    </location>
</feature>